<dbReference type="EMBL" id="HAED01016745">
    <property type="protein sequence ID" value="SBR03190.1"/>
    <property type="molecule type" value="Transcribed_RNA"/>
</dbReference>
<accession>A0A1A8J0M6</accession>
<feature type="non-terminal residue" evidence="1">
    <location>
        <position position="1"/>
    </location>
</feature>
<evidence type="ECO:0000313" key="1">
    <source>
        <dbReference type="EMBL" id="SBR03190.1"/>
    </source>
</evidence>
<reference evidence="1" key="2">
    <citation type="submission" date="2016-06" db="EMBL/GenBank/DDBJ databases">
        <title>The genome of a short-lived fish provides insights into sex chromosome evolution and the genetic control of aging.</title>
        <authorList>
            <person name="Reichwald K."/>
            <person name="Felder M."/>
            <person name="Petzold A."/>
            <person name="Koch P."/>
            <person name="Groth M."/>
            <person name="Platzer M."/>
        </authorList>
    </citation>
    <scope>NUCLEOTIDE SEQUENCE</scope>
    <source>
        <tissue evidence="1">Brain</tissue>
    </source>
</reference>
<gene>
    <name evidence="1" type="primary">BX511245.1</name>
</gene>
<proteinExistence type="predicted"/>
<reference evidence="1" key="1">
    <citation type="submission" date="2016-05" db="EMBL/GenBank/DDBJ databases">
        <authorList>
            <person name="Lavstsen T."/>
            <person name="Jespersen J.S."/>
        </authorList>
    </citation>
    <scope>NUCLEOTIDE SEQUENCE</scope>
    <source>
        <tissue evidence="1">Brain</tissue>
    </source>
</reference>
<protein>
    <submittedName>
        <fullName evidence="1">Uncharacterized protein</fullName>
    </submittedName>
</protein>
<name>A0A1A8J0M6_NOTKU</name>
<sequence length="50" mass="5682">ENFSFCSEKLYKSVLWSVSHLSLYSKGQKCGKSKPPAVMNSSFLSKFLYV</sequence>
<organism evidence="1">
    <name type="scientific">Nothobranchius kuhntae</name>
    <name type="common">Beira killifish</name>
    <dbReference type="NCBI Taxonomy" id="321403"/>
    <lineage>
        <taxon>Eukaryota</taxon>
        <taxon>Metazoa</taxon>
        <taxon>Chordata</taxon>
        <taxon>Craniata</taxon>
        <taxon>Vertebrata</taxon>
        <taxon>Euteleostomi</taxon>
        <taxon>Actinopterygii</taxon>
        <taxon>Neopterygii</taxon>
        <taxon>Teleostei</taxon>
        <taxon>Neoteleostei</taxon>
        <taxon>Acanthomorphata</taxon>
        <taxon>Ovalentaria</taxon>
        <taxon>Atherinomorphae</taxon>
        <taxon>Cyprinodontiformes</taxon>
        <taxon>Nothobranchiidae</taxon>
        <taxon>Nothobranchius</taxon>
    </lineage>
</organism>
<dbReference type="AlphaFoldDB" id="A0A1A8J0M6"/>